<dbReference type="Proteomes" id="UP001201163">
    <property type="component" value="Unassembled WGS sequence"/>
</dbReference>
<reference evidence="2" key="1">
    <citation type="submission" date="2022-01" db="EMBL/GenBank/DDBJ databases">
        <title>Comparative genomics reveals a dynamic genome evolution in the ectomycorrhizal milk-cap (Lactarius) mushrooms.</title>
        <authorList>
            <consortium name="DOE Joint Genome Institute"/>
            <person name="Lebreton A."/>
            <person name="Tang N."/>
            <person name="Kuo A."/>
            <person name="LaButti K."/>
            <person name="Drula E."/>
            <person name="Barry K."/>
            <person name="Clum A."/>
            <person name="Lipzen A."/>
            <person name="Mousain D."/>
            <person name="Ng V."/>
            <person name="Wang R."/>
            <person name="Wang X."/>
            <person name="Dai Y."/>
            <person name="Henrissat B."/>
            <person name="Grigoriev I.V."/>
            <person name="Guerin-Laguette A."/>
            <person name="Yu F."/>
            <person name="Martin F.M."/>
        </authorList>
    </citation>
    <scope>NUCLEOTIDE SEQUENCE</scope>
    <source>
        <strain evidence="2">QP</strain>
    </source>
</reference>
<gene>
    <name evidence="2" type="ORF">EDB92DRAFT_271355</name>
</gene>
<protein>
    <recommendedName>
        <fullName evidence="1">Fungal STAND N-terminal Goodbye domain-containing protein</fullName>
    </recommendedName>
</protein>
<dbReference type="EMBL" id="JAKELL010000135">
    <property type="protein sequence ID" value="KAH8980480.1"/>
    <property type="molecule type" value="Genomic_DNA"/>
</dbReference>
<dbReference type="AlphaFoldDB" id="A0AAD4L588"/>
<dbReference type="Pfam" id="PF17109">
    <property type="entry name" value="Goodbye"/>
    <property type="match status" value="1"/>
</dbReference>
<organism evidence="2 3">
    <name type="scientific">Lactarius akahatsu</name>
    <dbReference type="NCBI Taxonomy" id="416441"/>
    <lineage>
        <taxon>Eukaryota</taxon>
        <taxon>Fungi</taxon>
        <taxon>Dikarya</taxon>
        <taxon>Basidiomycota</taxon>
        <taxon>Agaricomycotina</taxon>
        <taxon>Agaricomycetes</taxon>
        <taxon>Russulales</taxon>
        <taxon>Russulaceae</taxon>
        <taxon>Lactarius</taxon>
    </lineage>
</organism>
<accession>A0AAD4L588</accession>
<comment type="caution">
    <text evidence="2">The sequence shown here is derived from an EMBL/GenBank/DDBJ whole genome shotgun (WGS) entry which is preliminary data.</text>
</comment>
<dbReference type="InterPro" id="IPR031350">
    <property type="entry name" value="Goodbye_dom"/>
</dbReference>
<evidence type="ECO:0000313" key="3">
    <source>
        <dbReference type="Proteomes" id="UP001201163"/>
    </source>
</evidence>
<proteinExistence type="predicted"/>
<sequence length="277" mass="30856">MQLSPTTGRQVEIDIATHPIADRLRTYSSPDDILKVLEDKAGQFKDFRDGNRKLLNWLSPVVHVVHTLSAVLGASVTLVPFDPAKAVFAGVDVLIAVRIPLHSLIPSPRHIWVLQAATGVSSSYDALVELFECLANFLKRLRIYTDLPLTPEMTEISVKIMVELLSVLALATKQIKQGRFKKFAKKLLGESEIEAILRRLDRLTQEEGRMTMTQTLEVVCRLVNNVKVVIDDGKVSVDGIWKALDMMQQIANDINKIKRSLSIDSTMVSCGAKASRR</sequence>
<keyword evidence="3" id="KW-1185">Reference proteome</keyword>
<evidence type="ECO:0000259" key="1">
    <source>
        <dbReference type="Pfam" id="PF17109"/>
    </source>
</evidence>
<feature type="domain" description="Fungal STAND N-terminal Goodbye" evidence="1">
    <location>
        <begin position="21"/>
        <end position="97"/>
    </location>
</feature>
<name>A0AAD4L588_9AGAM</name>
<evidence type="ECO:0000313" key="2">
    <source>
        <dbReference type="EMBL" id="KAH8980480.1"/>
    </source>
</evidence>